<dbReference type="AlphaFoldDB" id="A0A5C4LM69"/>
<comment type="caution">
    <text evidence="2">The sequence shown here is derived from an EMBL/GenBank/DDBJ whole genome shotgun (WGS) entry which is preliminary data.</text>
</comment>
<dbReference type="Proteomes" id="UP000305267">
    <property type="component" value="Unassembled WGS sequence"/>
</dbReference>
<name>A0A5C4LM69_9HYPH</name>
<dbReference type="OrthoDB" id="7996542at2"/>
<evidence type="ECO:0008006" key="4">
    <source>
        <dbReference type="Google" id="ProtNLM"/>
    </source>
</evidence>
<feature type="transmembrane region" description="Helical" evidence="1">
    <location>
        <begin position="65"/>
        <end position="84"/>
    </location>
</feature>
<sequence>MRRPYALRSVASRSGARLRACLQAWKAATAATAPAGAPASGGGARPIAAALGLIRGQGGSASVEIALLAWPTMIALVGILQFVVAQYTQLLLGNALYDSAATPEAELLLGASSTYKATLCRKIRIVPSDTCRAQIIVEMMRLTDAPSVATSITGSTFDAGSANDALLLRAALPTLRVLPVIPAMTAQASVVFRR</sequence>
<evidence type="ECO:0000313" key="2">
    <source>
        <dbReference type="EMBL" id="TNC15932.1"/>
    </source>
</evidence>
<organism evidence="2 3">
    <name type="scientific">Methylobacterium terricola</name>
    <dbReference type="NCBI Taxonomy" id="2583531"/>
    <lineage>
        <taxon>Bacteria</taxon>
        <taxon>Pseudomonadati</taxon>
        <taxon>Pseudomonadota</taxon>
        <taxon>Alphaproteobacteria</taxon>
        <taxon>Hyphomicrobiales</taxon>
        <taxon>Methylobacteriaceae</taxon>
        <taxon>Methylobacterium</taxon>
    </lineage>
</organism>
<keyword evidence="1" id="KW-0812">Transmembrane</keyword>
<protein>
    <recommendedName>
        <fullName evidence="4">TadE-like protein</fullName>
    </recommendedName>
</protein>
<evidence type="ECO:0000313" key="3">
    <source>
        <dbReference type="Proteomes" id="UP000305267"/>
    </source>
</evidence>
<evidence type="ECO:0000256" key="1">
    <source>
        <dbReference type="SAM" id="Phobius"/>
    </source>
</evidence>
<keyword evidence="3" id="KW-1185">Reference proteome</keyword>
<dbReference type="EMBL" id="VDDA01000001">
    <property type="protein sequence ID" value="TNC15932.1"/>
    <property type="molecule type" value="Genomic_DNA"/>
</dbReference>
<gene>
    <name evidence="2" type="ORF">FF100_01305</name>
</gene>
<accession>A0A5C4LM69</accession>
<dbReference type="RefSeq" id="WP_139033753.1">
    <property type="nucleotide sequence ID" value="NZ_VDDA01000001.1"/>
</dbReference>
<proteinExistence type="predicted"/>
<reference evidence="2 3" key="1">
    <citation type="submission" date="2019-06" db="EMBL/GenBank/DDBJ databases">
        <title>Genome of Methylobacterium sp. 17Sr1-39.</title>
        <authorList>
            <person name="Seo T."/>
        </authorList>
    </citation>
    <scope>NUCLEOTIDE SEQUENCE [LARGE SCALE GENOMIC DNA]</scope>
    <source>
        <strain evidence="2 3">17Sr1-39</strain>
    </source>
</reference>
<keyword evidence="1" id="KW-1133">Transmembrane helix</keyword>
<keyword evidence="1" id="KW-0472">Membrane</keyword>